<dbReference type="Gene3D" id="1.10.10.60">
    <property type="entry name" value="Homeodomain-like"/>
    <property type="match status" value="1"/>
</dbReference>
<keyword evidence="2" id="KW-1185">Reference proteome</keyword>
<protein>
    <submittedName>
        <fullName evidence="1">Transposase</fullName>
    </submittedName>
</protein>
<gene>
    <name evidence="1" type="ORF">C7383_114103</name>
</gene>
<reference evidence="1 2" key="1">
    <citation type="submission" date="2018-05" db="EMBL/GenBank/DDBJ databases">
        <authorList>
            <person name="Goeker M."/>
            <person name="Huntemann M."/>
            <person name="Clum A."/>
            <person name="Pillay M."/>
            <person name="Palaniappan K."/>
            <person name="Varghese N."/>
            <person name="Mikhailova N."/>
            <person name="Stamatis D."/>
            <person name="Reddy T."/>
            <person name="Daum C."/>
            <person name="Shapiro N."/>
            <person name="Ivanova N."/>
            <person name="Kyrpides N."/>
            <person name="Woyke T."/>
        </authorList>
    </citation>
    <scope>NUCLEOTIDE SEQUENCE [LARGE SCALE GENOMIC DNA]</scope>
    <source>
        <strain evidence="1 2">DSM 26524</strain>
    </source>
</reference>
<name>A0AB73T044_9FIRM</name>
<accession>A0AB73T044</accession>
<comment type="caution">
    <text evidence="1">The sequence shown here is derived from an EMBL/GenBank/DDBJ whole genome shotgun (WGS) entry which is preliminary data.</text>
</comment>
<dbReference type="RefSeq" id="WP_257497925.1">
    <property type="nucleotide sequence ID" value="NZ_JANKBI010000014.1"/>
</dbReference>
<dbReference type="Proteomes" id="UP000245412">
    <property type="component" value="Unassembled WGS sequence"/>
</dbReference>
<evidence type="ECO:0000313" key="1">
    <source>
        <dbReference type="EMBL" id="PWJ73134.1"/>
    </source>
</evidence>
<dbReference type="AlphaFoldDB" id="A0AB73T044"/>
<evidence type="ECO:0000313" key="2">
    <source>
        <dbReference type="Proteomes" id="UP000245412"/>
    </source>
</evidence>
<sequence length="239" mass="27821">MAHDVDNSLNYSEKCYKTICQIQALLKEGCSCREIARRMGVGRNTIAKYRTGDPKELSMYGIHQSKLDVFHDFILQCLNSRGSKCKTVKAIYEKGYAGSKSNAFDYLVKIEQRERKNFDPQSYIRTRTESLKYKIGTTGKHEDFITREGVFKHMWMNAALAELHKSYIYDKFPDLWKIHSCIKEFRNVFQKKMVVLLYLFIDKYKNSKINALSSFARGLERDMDAVENAVSYNFSNGFV</sequence>
<dbReference type="EMBL" id="QGGY01000014">
    <property type="protein sequence ID" value="PWJ73134.1"/>
    <property type="molecule type" value="Genomic_DNA"/>
</dbReference>
<organism evidence="1 2">
    <name type="scientific">Murimonas intestini</name>
    <dbReference type="NCBI Taxonomy" id="1337051"/>
    <lineage>
        <taxon>Bacteria</taxon>
        <taxon>Bacillati</taxon>
        <taxon>Bacillota</taxon>
        <taxon>Clostridia</taxon>
        <taxon>Lachnospirales</taxon>
        <taxon>Lachnospiraceae</taxon>
        <taxon>Murimonas</taxon>
    </lineage>
</organism>
<proteinExistence type="predicted"/>